<dbReference type="Proteomes" id="UP001523550">
    <property type="component" value="Unassembled WGS sequence"/>
</dbReference>
<comment type="caution">
    <text evidence="1">The sequence shown here is derived from an EMBL/GenBank/DDBJ whole genome shotgun (WGS) entry which is preliminary data.</text>
</comment>
<accession>A0ABT1G943</accession>
<sequence>MHVEAVPVVGRLPETLLHQSRLMDQSLALRDDMLAEWLPRMVYCPEV</sequence>
<gene>
    <name evidence="1" type="ORF">J2T60_001836</name>
</gene>
<protein>
    <submittedName>
        <fullName evidence="1">Uncharacterized protein</fullName>
    </submittedName>
</protein>
<dbReference type="EMBL" id="JALJYF010000002">
    <property type="protein sequence ID" value="MCP1727836.1"/>
    <property type="molecule type" value="Genomic_DNA"/>
</dbReference>
<reference evidence="1 2" key="1">
    <citation type="submission" date="2022-03" db="EMBL/GenBank/DDBJ databases">
        <title>Genomic Encyclopedia of Type Strains, Phase III (KMG-III): the genomes of soil and plant-associated and newly described type strains.</title>
        <authorList>
            <person name="Whitman W."/>
        </authorList>
    </citation>
    <scope>NUCLEOTIDE SEQUENCE [LARGE SCALE GENOMIC DNA]</scope>
    <source>
        <strain evidence="1 2">BSker1</strain>
    </source>
</reference>
<keyword evidence="2" id="KW-1185">Reference proteome</keyword>
<dbReference type="RefSeq" id="WP_253448720.1">
    <property type="nucleotide sequence ID" value="NZ_JALJYF010000002.1"/>
</dbReference>
<evidence type="ECO:0000313" key="1">
    <source>
        <dbReference type="EMBL" id="MCP1727836.1"/>
    </source>
</evidence>
<proteinExistence type="predicted"/>
<name>A0ABT1G943_9GAMM</name>
<organism evidence="1 2">
    <name type="scientific">Natronospira proteinivora</name>
    <dbReference type="NCBI Taxonomy" id="1807133"/>
    <lineage>
        <taxon>Bacteria</taxon>
        <taxon>Pseudomonadati</taxon>
        <taxon>Pseudomonadota</taxon>
        <taxon>Gammaproteobacteria</taxon>
        <taxon>Natronospirales</taxon>
        <taxon>Natronospiraceae</taxon>
        <taxon>Natronospira</taxon>
    </lineage>
</organism>
<evidence type="ECO:0000313" key="2">
    <source>
        <dbReference type="Proteomes" id="UP001523550"/>
    </source>
</evidence>